<evidence type="ECO:0000256" key="2">
    <source>
        <dbReference type="ARBA" id="ARBA00009765"/>
    </source>
</evidence>
<keyword evidence="8" id="KW-0406">Ion transport</keyword>
<feature type="transmembrane region" description="Helical" evidence="8">
    <location>
        <begin position="99"/>
        <end position="126"/>
    </location>
</feature>
<reference evidence="9 10" key="1">
    <citation type="submission" date="2018-05" db="EMBL/GenBank/DDBJ databases">
        <title>genome sequencing of Nitrosopumilus sp. NM25.</title>
        <authorList>
            <person name="Mori K."/>
            <person name="Nakagawa T."/>
        </authorList>
    </citation>
    <scope>NUCLEOTIDE SEQUENCE [LARGE SCALE GENOMIC DNA]</scope>
    <source>
        <strain evidence="9 10">NM25</strain>
    </source>
</reference>
<keyword evidence="6 8" id="KW-1133">Transmembrane helix</keyword>
<dbReference type="CDD" id="cd12828">
    <property type="entry name" value="TmCorA-like_1"/>
    <property type="match status" value="1"/>
</dbReference>
<dbReference type="SUPFAM" id="SSF143865">
    <property type="entry name" value="CorA soluble domain-like"/>
    <property type="match status" value="1"/>
</dbReference>
<evidence type="ECO:0000256" key="6">
    <source>
        <dbReference type="ARBA" id="ARBA00022989"/>
    </source>
</evidence>
<dbReference type="NCBIfam" id="TIGR00383">
    <property type="entry name" value="corA"/>
    <property type="match status" value="1"/>
</dbReference>
<dbReference type="GO" id="GO:0005886">
    <property type="term" value="C:plasma membrane"/>
    <property type="evidence" value="ECO:0007669"/>
    <property type="project" value="UniProtKB-SubCell"/>
</dbReference>
<gene>
    <name evidence="8" type="primary">corA</name>
    <name evidence="9" type="ORF">NZNM25_12140</name>
</gene>
<evidence type="ECO:0000256" key="4">
    <source>
        <dbReference type="ARBA" id="ARBA00022475"/>
    </source>
</evidence>
<keyword evidence="3 8" id="KW-0813">Transport</keyword>
<protein>
    <recommendedName>
        <fullName evidence="8">Magnesium transport protein CorA</fullName>
    </recommendedName>
</protein>
<feature type="transmembrane region" description="Helical" evidence="8">
    <location>
        <begin position="57"/>
        <end position="78"/>
    </location>
</feature>
<dbReference type="GO" id="GO:0015095">
    <property type="term" value="F:magnesium ion transmembrane transporter activity"/>
    <property type="evidence" value="ECO:0007669"/>
    <property type="project" value="UniProtKB-UniRule"/>
</dbReference>
<dbReference type="FunFam" id="1.20.58.340:FF:000012">
    <property type="entry name" value="Magnesium transport protein CorA"/>
    <property type="match status" value="1"/>
</dbReference>
<dbReference type="EMBL" id="BGKI01000007">
    <property type="protein sequence ID" value="GBH34423.1"/>
    <property type="molecule type" value="Genomic_DNA"/>
</dbReference>
<comment type="function">
    <text evidence="8">Mediates influx of magnesium ions.</text>
</comment>
<proteinExistence type="inferred from homology"/>
<evidence type="ECO:0000256" key="5">
    <source>
        <dbReference type="ARBA" id="ARBA00022692"/>
    </source>
</evidence>
<dbReference type="Pfam" id="PF01544">
    <property type="entry name" value="CorA"/>
    <property type="match status" value="1"/>
</dbReference>
<comment type="subcellular location">
    <subcellularLocation>
        <location evidence="1">Cell membrane</location>
        <topology evidence="1">Multi-pass membrane protein</topology>
    </subcellularLocation>
    <subcellularLocation>
        <location evidence="8">Membrane</location>
        <topology evidence="8">Multi-pass membrane protein</topology>
    </subcellularLocation>
</comment>
<evidence type="ECO:0000256" key="7">
    <source>
        <dbReference type="ARBA" id="ARBA00023136"/>
    </source>
</evidence>
<dbReference type="InterPro" id="IPR045861">
    <property type="entry name" value="CorA_cytoplasmic_dom"/>
</dbReference>
<keyword evidence="7 8" id="KW-0472">Membrane</keyword>
<feature type="transmembrane region" description="Helical" evidence="8">
    <location>
        <begin position="12"/>
        <end position="37"/>
    </location>
</feature>
<evidence type="ECO:0000256" key="1">
    <source>
        <dbReference type="ARBA" id="ARBA00004651"/>
    </source>
</evidence>
<evidence type="ECO:0000256" key="8">
    <source>
        <dbReference type="RuleBase" id="RU362010"/>
    </source>
</evidence>
<evidence type="ECO:0000256" key="3">
    <source>
        <dbReference type="ARBA" id="ARBA00022448"/>
    </source>
</evidence>
<dbReference type="GeneID" id="76209290"/>
<keyword evidence="5 8" id="KW-0812">Transmembrane</keyword>
<organism evidence="9 10">
    <name type="scientific">Nitrosopumilus zosterae</name>
    <dbReference type="NCBI Taxonomy" id="718286"/>
    <lineage>
        <taxon>Archaea</taxon>
        <taxon>Nitrososphaerota</taxon>
        <taxon>Nitrososphaeria</taxon>
        <taxon>Nitrosopumilales</taxon>
        <taxon>Nitrosopumilaceae</taxon>
        <taxon>Nitrosopumilus</taxon>
    </lineage>
</organism>
<dbReference type="RefSeq" id="WP_109877062.1">
    <property type="nucleotide sequence ID" value="NZ_AP026695.1"/>
</dbReference>
<keyword evidence="4 8" id="KW-1003">Cell membrane</keyword>
<dbReference type="InterPro" id="IPR045863">
    <property type="entry name" value="CorA_TM1_TM2"/>
</dbReference>
<feature type="transmembrane region" description="Helical" evidence="8">
    <location>
        <begin position="491"/>
        <end position="510"/>
    </location>
</feature>
<dbReference type="GO" id="GO:0050897">
    <property type="term" value="F:cobalt ion binding"/>
    <property type="evidence" value="ECO:0007669"/>
    <property type="project" value="TreeGrafter"/>
</dbReference>
<sequence length="548" mass="62027">MRNKIGVIINRLVYGFTFAFLYQIVIGIATSLLSLPLTGNIQDLISGVEQIDSQQGPWLVAWWIISTIIITVMALLIIRYKKYLSPYKDEKNIEVPPRITIVTAIIIGALISFLFFLLDSIIGLIIKSGTATDVEAIYQAAIVGDFVPLLISIIFSIVAGFIIVGVASKTSKVKEMTKDIGLQDITKISKILNKTKTQKTSLADTIGHSPGALIHVGQQRVENVRIDIVEYDPETITEKSDVKIEECLESKDKPNVSWINVIGIHDPKIIEAFGNSFEIHPLHQANIMNTELRPSIEISDNYIMIMLKMPHYTSETGKLELEQISIILAKDHVVTFQEIEADFFDQIRKRLRSKTGTIRNLKSDYLAYAIIDAIIDSYFLVIEKIGDITEDLEEELMQNPTAETMQTIQTLKRRMISLRKSIWPVREIIDFLGRDSTILISDNTRTYLRDVYNHVIQVIDTIEGLRDVIGGMLDTYLSSVSNRTNEVMKTLTIIASIFIPITFIASIYGTNFVYVPELQWEGSYFSMLTGMAIVSGMMILWFKRKKWL</sequence>
<name>A0A2S2KRZ3_9ARCH</name>
<dbReference type="InterPro" id="IPR004488">
    <property type="entry name" value="Mg/Co-transport_prot_CorA"/>
</dbReference>
<evidence type="ECO:0000313" key="9">
    <source>
        <dbReference type="EMBL" id="GBH34423.1"/>
    </source>
</evidence>
<feature type="transmembrane region" description="Helical" evidence="8">
    <location>
        <begin position="146"/>
        <end position="168"/>
    </location>
</feature>
<dbReference type="PANTHER" id="PTHR46494">
    <property type="entry name" value="CORA FAMILY METAL ION TRANSPORTER (EUROFUNG)"/>
    <property type="match status" value="1"/>
</dbReference>
<dbReference type="InterPro" id="IPR002523">
    <property type="entry name" value="MgTranspt_CorA/ZnTranspt_ZntB"/>
</dbReference>
<comment type="caution">
    <text evidence="9">The sequence shown here is derived from an EMBL/GenBank/DDBJ whole genome shotgun (WGS) entry which is preliminary data.</text>
</comment>
<feature type="transmembrane region" description="Helical" evidence="8">
    <location>
        <begin position="522"/>
        <end position="542"/>
    </location>
</feature>
<comment type="similarity">
    <text evidence="2 8">Belongs to the CorA metal ion transporter (MIT) (TC 1.A.35) family.</text>
</comment>
<comment type="caution">
    <text evidence="8">Lacks conserved residue(s) required for the propagation of feature annotation.</text>
</comment>
<dbReference type="OrthoDB" id="28779at2157"/>
<dbReference type="GO" id="GO:0015087">
    <property type="term" value="F:cobalt ion transmembrane transporter activity"/>
    <property type="evidence" value="ECO:0007669"/>
    <property type="project" value="UniProtKB-UniRule"/>
</dbReference>
<dbReference type="AlphaFoldDB" id="A0A2S2KRZ3"/>
<dbReference type="SUPFAM" id="SSF144083">
    <property type="entry name" value="Magnesium transport protein CorA, transmembrane region"/>
    <property type="match status" value="1"/>
</dbReference>
<dbReference type="Gene3D" id="3.30.460.20">
    <property type="entry name" value="CorA soluble domain-like"/>
    <property type="match status" value="1"/>
</dbReference>
<evidence type="ECO:0000313" key="10">
    <source>
        <dbReference type="Proteomes" id="UP000245829"/>
    </source>
</evidence>
<dbReference type="PANTHER" id="PTHR46494:SF1">
    <property type="entry name" value="CORA FAMILY METAL ION TRANSPORTER (EUROFUNG)"/>
    <property type="match status" value="1"/>
</dbReference>
<dbReference type="Proteomes" id="UP000245829">
    <property type="component" value="Unassembled WGS sequence"/>
</dbReference>
<dbReference type="Gene3D" id="1.20.58.340">
    <property type="entry name" value="Magnesium transport protein CorA, transmembrane region"/>
    <property type="match status" value="2"/>
</dbReference>
<keyword evidence="8" id="KW-0460">Magnesium</keyword>
<dbReference type="GO" id="GO:0000287">
    <property type="term" value="F:magnesium ion binding"/>
    <property type="evidence" value="ECO:0007669"/>
    <property type="project" value="TreeGrafter"/>
</dbReference>
<keyword evidence="10" id="KW-1185">Reference proteome</keyword>
<accession>A0A2S2KRZ3</accession>